<keyword evidence="4" id="KW-1185">Reference proteome</keyword>
<evidence type="ECO:0000313" key="2">
    <source>
        <dbReference type="EMBL" id="PLS00802.1"/>
    </source>
</evidence>
<dbReference type="EMBL" id="PGVD01000003">
    <property type="protein sequence ID" value="PLS00802.1"/>
    <property type="molecule type" value="Genomic_DNA"/>
</dbReference>
<accession>A0A2N5GPL6</accession>
<comment type="caution">
    <text evidence="1">The sequence shown here is derived from an EMBL/GenBank/DDBJ whole genome shotgun (WGS) entry which is preliminary data.</text>
</comment>
<name>A0A2N5GPL6_9BACI</name>
<dbReference type="AlphaFoldDB" id="A0A2N5GPL6"/>
<organism evidence="1 3">
    <name type="scientific">Bacillus canaveralius</name>
    <dbReference type="NCBI Taxonomy" id="1403243"/>
    <lineage>
        <taxon>Bacteria</taxon>
        <taxon>Bacillati</taxon>
        <taxon>Bacillota</taxon>
        <taxon>Bacilli</taxon>
        <taxon>Bacillales</taxon>
        <taxon>Bacillaceae</taxon>
        <taxon>Bacillus</taxon>
    </lineage>
</organism>
<proteinExistence type="predicted"/>
<evidence type="ECO:0000313" key="4">
    <source>
        <dbReference type="Proteomes" id="UP000235114"/>
    </source>
</evidence>
<evidence type="ECO:0000313" key="3">
    <source>
        <dbReference type="Proteomes" id="UP000234951"/>
    </source>
</evidence>
<dbReference type="RefSeq" id="WP_101576299.1">
    <property type="nucleotide sequence ID" value="NZ_PGVA01000012.1"/>
</dbReference>
<reference evidence="1 3" key="1">
    <citation type="submission" date="2017-11" db="EMBL/GenBank/DDBJ databases">
        <title>Comparitive Functional Genomics of Dry Heat Resistant strains isolated from the Viking Spacecraft.</title>
        <authorList>
            <person name="Seuylemezian A."/>
            <person name="Cooper K."/>
            <person name="Vaishampayan P."/>
        </authorList>
    </citation>
    <scope>NUCLEOTIDE SEQUENCE [LARGE SCALE GENOMIC DNA]</scope>
    <source>
        <strain evidence="1 3">M4.6</strain>
    </source>
</reference>
<evidence type="ECO:0000313" key="1">
    <source>
        <dbReference type="EMBL" id="PLR84650.1"/>
    </source>
</evidence>
<dbReference type="EMBL" id="PGVA01000012">
    <property type="protein sequence ID" value="PLR84650.1"/>
    <property type="molecule type" value="Genomic_DNA"/>
</dbReference>
<dbReference type="Proteomes" id="UP000234951">
    <property type="component" value="Unassembled WGS sequence"/>
</dbReference>
<protein>
    <submittedName>
        <fullName evidence="1">Uncharacterized protein</fullName>
    </submittedName>
</protein>
<dbReference type="Proteomes" id="UP000235114">
    <property type="component" value="Unassembled WGS sequence"/>
</dbReference>
<reference evidence="2 4" key="2">
    <citation type="submission" date="2017-12" db="EMBL/GenBank/DDBJ databases">
        <title>Comparative Functional Genomics of Dry Heat Resistant strains isolated from the Viking Spacecraft.</title>
        <authorList>
            <person name="Seuylemezian A."/>
            <person name="Cooper K."/>
            <person name="Vaishampayan P."/>
        </authorList>
    </citation>
    <scope>NUCLEOTIDE SEQUENCE [LARGE SCALE GENOMIC DNA]</scope>
    <source>
        <strain evidence="2 4">ATCC 29669</strain>
    </source>
</reference>
<sequence>MDIQEMLDRVEPGEILAAKDESAAWEDFEVMAFGKRGSTEDKLNDIRIYGYKIFIVPSEKKIYDDIAGVVQEFTAEGRGKVLTNLGDPDV</sequence>
<gene>
    <name evidence="1" type="ORF">CU635_06150</name>
    <name evidence="2" type="ORF">CVD25_01040</name>
</gene>